<gene>
    <name evidence="1" type="ORF">CYMTET_18789</name>
</gene>
<dbReference type="InterPro" id="IPR014718">
    <property type="entry name" value="GH-type_carb-bd"/>
</dbReference>
<dbReference type="EMBL" id="LGRX02008701">
    <property type="protein sequence ID" value="KAK3272945.1"/>
    <property type="molecule type" value="Genomic_DNA"/>
</dbReference>
<dbReference type="InterPro" id="IPR008183">
    <property type="entry name" value="Aldose_1/G6P_1-epimerase"/>
</dbReference>
<accession>A0AAE0L5Z6</accession>
<dbReference type="SUPFAM" id="SSF74650">
    <property type="entry name" value="Galactose mutarotase-like"/>
    <property type="match status" value="1"/>
</dbReference>
<name>A0AAE0L5Z6_9CHLO</name>
<dbReference type="InterPro" id="IPR011013">
    <property type="entry name" value="Gal_mutarotase_sf_dom"/>
</dbReference>
<dbReference type="PANTHER" id="PTHR10091:SF0">
    <property type="entry name" value="GALACTOSE MUTAROTASE"/>
    <property type="match status" value="1"/>
</dbReference>
<reference evidence="1 2" key="1">
    <citation type="journal article" date="2015" name="Genome Biol. Evol.">
        <title>Comparative Genomics of a Bacterivorous Green Alga Reveals Evolutionary Causalities and Consequences of Phago-Mixotrophic Mode of Nutrition.</title>
        <authorList>
            <person name="Burns J.A."/>
            <person name="Paasch A."/>
            <person name="Narechania A."/>
            <person name="Kim E."/>
        </authorList>
    </citation>
    <scope>NUCLEOTIDE SEQUENCE [LARGE SCALE GENOMIC DNA]</scope>
    <source>
        <strain evidence="1 2">PLY_AMNH</strain>
    </source>
</reference>
<dbReference type="GO" id="GO:0030246">
    <property type="term" value="F:carbohydrate binding"/>
    <property type="evidence" value="ECO:0007669"/>
    <property type="project" value="InterPro"/>
</dbReference>
<dbReference type="GO" id="GO:0033499">
    <property type="term" value="P:galactose catabolic process via UDP-galactose, Leloir pathway"/>
    <property type="evidence" value="ECO:0007669"/>
    <property type="project" value="TreeGrafter"/>
</dbReference>
<keyword evidence="2" id="KW-1185">Reference proteome</keyword>
<evidence type="ECO:0008006" key="3">
    <source>
        <dbReference type="Google" id="ProtNLM"/>
    </source>
</evidence>
<comment type="caution">
    <text evidence="1">The sequence shown here is derived from an EMBL/GenBank/DDBJ whole genome shotgun (WGS) entry which is preliminary data.</text>
</comment>
<dbReference type="AlphaFoldDB" id="A0AAE0L5Z6"/>
<dbReference type="PANTHER" id="PTHR10091">
    <property type="entry name" value="ALDOSE-1-EPIMERASE"/>
    <property type="match status" value="1"/>
</dbReference>
<proteinExistence type="predicted"/>
<dbReference type="Pfam" id="PF01263">
    <property type="entry name" value="Aldose_epim"/>
    <property type="match status" value="1"/>
</dbReference>
<protein>
    <recommendedName>
        <fullName evidence="3">Aldose 1-epimerase</fullName>
    </recommendedName>
</protein>
<evidence type="ECO:0000313" key="1">
    <source>
        <dbReference type="EMBL" id="KAK3272945.1"/>
    </source>
</evidence>
<dbReference type="GO" id="GO:0006006">
    <property type="term" value="P:glucose metabolic process"/>
    <property type="evidence" value="ECO:0007669"/>
    <property type="project" value="TreeGrafter"/>
</dbReference>
<dbReference type="Proteomes" id="UP001190700">
    <property type="component" value="Unassembled WGS sequence"/>
</dbReference>
<evidence type="ECO:0000313" key="2">
    <source>
        <dbReference type="Proteomes" id="UP001190700"/>
    </source>
</evidence>
<dbReference type="GO" id="GO:0004034">
    <property type="term" value="F:aldose 1-epimerase activity"/>
    <property type="evidence" value="ECO:0007669"/>
    <property type="project" value="TreeGrafter"/>
</dbReference>
<organism evidence="1 2">
    <name type="scientific">Cymbomonas tetramitiformis</name>
    <dbReference type="NCBI Taxonomy" id="36881"/>
    <lineage>
        <taxon>Eukaryota</taxon>
        <taxon>Viridiplantae</taxon>
        <taxon>Chlorophyta</taxon>
        <taxon>Pyramimonadophyceae</taxon>
        <taxon>Pyramimonadales</taxon>
        <taxon>Pyramimonadaceae</taxon>
        <taxon>Cymbomonas</taxon>
    </lineage>
</organism>
<feature type="non-terminal residue" evidence="1">
    <location>
        <position position="1"/>
    </location>
</feature>
<sequence length="232" mass="25755">KLTTQVTYTWTDDCTLLLNIEAIVQLKSTPINLTNHMYFNFGESHSTGIQDHLLWLRSSKYLPTDQEQNTNIPTGEQLEVVETPFDFTAGKAIGKDLKDTPKSGAGFDHCFVIDKEPGTSPHSMVPFALVMDPSSGIQLEVATNQPGVQLYTSNTFADIIGKQGVAYPKYGGFCLETQNFPDAINKKEFEFPSPVLRPGEKYVHQTSYKFSTFAQGAEADRTAWIEASASTW</sequence>
<dbReference type="Gene3D" id="2.70.98.10">
    <property type="match status" value="1"/>
</dbReference>